<feature type="transmembrane region" description="Helical" evidence="1">
    <location>
        <begin position="61"/>
        <end position="78"/>
    </location>
</feature>
<protein>
    <submittedName>
        <fullName evidence="2">Uncharacterized protein</fullName>
    </submittedName>
</protein>
<reference evidence="2 3" key="1">
    <citation type="submission" date="2023-08" db="EMBL/GenBank/DDBJ databases">
        <title>genomic of G39.</title>
        <authorList>
            <person name="Wang Y."/>
        </authorList>
    </citation>
    <scope>NUCLEOTIDE SEQUENCE [LARGE SCALE GENOMIC DNA]</scope>
    <source>
        <strain evidence="2 3">G39</strain>
    </source>
</reference>
<comment type="caution">
    <text evidence="2">The sequence shown here is derived from an EMBL/GenBank/DDBJ whole genome shotgun (WGS) entry which is preliminary data.</text>
</comment>
<organism evidence="2 3">
    <name type="scientific">Qipengyuania profundimaris</name>
    <dbReference type="NCBI Taxonomy" id="3067652"/>
    <lineage>
        <taxon>Bacteria</taxon>
        <taxon>Pseudomonadati</taxon>
        <taxon>Pseudomonadota</taxon>
        <taxon>Alphaproteobacteria</taxon>
        <taxon>Sphingomonadales</taxon>
        <taxon>Erythrobacteraceae</taxon>
        <taxon>Qipengyuania</taxon>
    </lineage>
</organism>
<keyword evidence="1" id="KW-0812">Transmembrane</keyword>
<dbReference type="Proteomes" id="UP001240639">
    <property type="component" value="Unassembled WGS sequence"/>
</dbReference>
<evidence type="ECO:0000256" key="1">
    <source>
        <dbReference type="SAM" id="Phobius"/>
    </source>
</evidence>
<evidence type="ECO:0000313" key="2">
    <source>
        <dbReference type="EMBL" id="MDP4574283.1"/>
    </source>
</evidence>
<keyword evidence="3" id="KW-1185">Reference proteome</keyword>
<keyword evidence="1" id="KW-1133">Transmembrane helix</keyword>
<sequence>MPAEFAFVLVFAASVAAFCTWTSRTGILGATLTGMILSFAMSLLIWPAPFWEPILLAELRWDRLLIMAVIVSLAAGLGKRMQIE</sequence>
<dbReference type="RefSeq" id="WP_305931714.1">
    <property type="nucleotide sequence ID" value="NZ_JAVAIM010000001.1"/>
</dbReference>
<keyword evidence="1" id="KW-0472">Membrane</keyword>
<name>A0ABT9HMA8_9SPHN</name>
<accession>A0ABT9HMA8</accession>
<evidence type="ECO:0000313" key="3">
    <source>
        <dbReference type="Proteomes" id="UP001240639"/>
    </source>
</evidence>
<dbReference type="EMBL" id="JAVAIM010000001">
    <property type="protein sequence ID" value="MDP4574283.1"/>
    <property type="molecule type" value="Genomic_DNA"/>
</dbReference>
<feature type="transmembrane region" description="Helical" evidence="1">
    <location>
        <begin position="27"/>
        <end position="49"/>
    </location>
</feature>
<proteinExistence type="predicted"/>
<gene>
    <name evidence="2" type="ORF">Q9K02_03920</name>
</gene>